<evidence type="ECO:0000313" key="3">
    <source>
        <dbReference type="Proteomes" id="UP001233836"/>
    </source>
</evidence>
<sequence length="124" mass="14730">MMEAFAEYLASIDNPEHKERTEEVLKWIIEKFPSLKPKIAWNQPMFTDHETFIIGFSVSKQHLAVAPEKVVIDQFSEEIVQAGYEHTNQLIRMKWKQPIDFSLLERIIEFNIEDKADCTTFWRK</sequence>
<dbReference type="Proteomes" id="UP001233836">
    <property type="component" value="Unassembled WGS sequence"/>
</dbReference>
<dbReference type="SUPFAM" id="SSF159888">
    <property type="entry name" value="YdhG-like"/>
    <property type="match status" value="1"/>
</dbReference>
<dbReference type="EMBL" id="JAUSTI010000002">
    <property type="protein sequence ID" value="MDQ0169737.1"/>
    <property type="molecule type" value="Genomic_DNA"/>
</dbReference>
<dbReference type="Pfam" id="PF08818">
    <property type="entry name" value="DUF1801"/>
    <property type="match status" value="1"/>
</dbReference>
<name>A0ABT9W914_9BACL</name>
<gene>
    <name evidence="2" type="ORF">J2T19_001177</name>
</gene>
<reference evidence="2 3" key="1">
    <citation type="submission" date="2023-07" db="EMBL/GenBank/DDBJ databases">
        <title>Sorghum-associated microbial communities from plants grown in Nebraska, USA.</title>
        <authorList>
            <person name="Schachtman D."/>
        </authorList>
    </citation>
    <scope>NUCLEOTIDE SEQUENCE [LARGE SCALE GENOMIC DNA]</scope>
    <source>
        <strain evidence="2 3">DS1314</strain>
    </source>
</reference>
<accession>A0ABT9W914</accession>
<comment type="caution">
    <text evidence="2">The sequence shown here is derived from an EMBL/GenBank/DDBJ whole genome shotgun (WGS) entry which is preliminary data.</text>
</comment>
<dbReference type="Gene3D" id="3.90.1150.200">
    <property type="match status" value="1"/>
</dbReference>
<evidence type="ECO:0000259" key="1">
    <source>
        <dbReference type="Pfam" id="PF08818"/>
    </source>
</evidence>
<proteinExistence type="predicted"/>
<protein>
    <submittedName>
        <fullName evidence="2">Uncharacterized protein YdhG (YjbR/CyaY superfamily)</fullName>
    </submittedName>
</protein>
<dbReference type="InterPro" id="IPR014922">
    <property type="entry name" value="YdhG-like"/>
</dbReference>
<organism evidence="2 3">
    <name type="scientific">Paenibacillus tundrae</name>
    <dbReference type="NCBI Taxonomy" id="528187"/>
    <lineage>
        <taxon>Bacteria</taxon>
        <taxon>Bacillati</taxon>
        <taxon>Bacillota</taxon>
        <taxon>Bacilli</taxon>
        <taxon>Bacillales</taxon>
        <taxon>Paenibacillaceae</taxon>
        <taxon>Paenibacillus</taxon>
    </lineage>
</organism>
<feature type="domain" description="YdhG-like" evidence="1">
    <location>
        <begin position="17"/>
        <end position="112"/>
    </location>
</feature>
<evidence type="ECO:0000313" key="2">
    <source>
        <dbReference type="EMBL" id="MDQ0169737.1"/>
    </source>
</evidence>
<keyword evidence="3" id="KW-1185">Reference proteome</keyword>